<keyword evidence="3" id="KW-1185">Reference proteome</keyword>
<accession>A0A1G9KUR1</accession>
<evidence type="ECO:0000313" key="2">
    <source>
        <dbReference type="EMBL" id="SDL53451.1"/>
    </source>
</evidence>
<proteinExistence type="predicted"/>
<dbReference type="EMBL" id="FNFO01000006">
    <property type="protein sequence ID" value="SDL53451.1"/>
    <property type="molecule type" value="Genomic_DNA"/>
</dbReference>
<dbReference type="Pfam" id="PF01156">
    <property type="entry name" value="IU_nuc_hydro"/>
    <property type="match status" value="1"/>
</dbReference>
<dbReference type="SUPFAM" id="SSF53590">
    <property type="entry name" value="Nucleoside hydrolase"/>
    <property type="match status" value="1"/>
</dbReference>
<evidence type="ECO:0000313" key="3">
    <source>
        <dbReference type="Proteomes" id="UP000198510"/>
    </source>
</evidence>
<dbReference type="GO" id="GO:0016799">
    <property type="term" value="F:hydrolase activity, hydrolyzing N-glycosyl compounds"/>
    <property type="evidence" value="ECO:0007669"/>
    <property type="project" value="InterPro"/>
</dbReference>
<feature type="domain" description="Inosine/uridine-preferring nucleoside hydrolase" evidence="1">
    <location>
        <begin position="41"/>
        <end position="236"/>
    </location>
</feature>
<dbReference type="Proteomes" id="UP000198510">
    <property type="component" value="Unassembled WGS sequence"/>
</dbReference>
<dbReference type="PANTHER" id="PTHR43264">
    <property type="match status" value="1"/>
</dbReference>
<dbReference type="RefSeq" id="WP_089684184.1">
    <property type="nucleotide sequence ID" value="NZ_FNFO01000006.1"/>
</dbReference>
<dbReference type="InterPro" id="IPR036452">
    <property type="entry name" value="Ribo_hydro-like"/>
</dbReference>
<protein>
    <submittedName>
        <fullName evidence="2">Inosine-uridine preferring nucleoside hydrolase</fullName>
    </submittedName>
</protein>
<organism evidence="2 3">
    <name type="scientific">Catalinimonas alkaloidigena</name>
    <dbReference type="NCBI Taxonomy" id="1075417"/>
    <lineage>
        <taxon>Bacteria</taxon>
        <taxon>Pseudomonadati</taxon>
        <taxon>Bacteroidota</taxon>
        <taxon>Cytophagia</taxon>
        <taxon>Cytophagales</taxon>
        <taxon>Catalimonadaceae</taxon>
        <taxon>Catalinimonas</taxon>
    </lineage>
</organism>
<dbReference type="PANTHER" id="PTHR43264:SF1">
    <property type="entry name" value="INOSINE_URIDINE-PREFERRING NUCLEOSIDE HYDROLASE DOMAIN-CONTAINING PROTEIN"/>
    <property type="match status" value="1"/>
</dbReference>
<dbReference type="InterPro" id="IPR001910">
    <property type="entry name" value="Inosine/uridine_hydrolase_dom"/>
</dbReference>
<evidence type="ECO:0000259" key="1">
    <source>
        <dbReference type="Pfam" id="PF01156"/>
    </source>
</evidence>
<dbReference type="OrthoDB" id="128573at2"/>
<dbReference type="Gene3D" id="3.90.245.10">
    <property type="entry name" value="Ribonucleoside hydrolase-like"/>
    <property type="match status" value="1"/>
</dbReference>
<reference evidence="2 3" key="1">
    <citation type="submission" date="2016-10" db="EMBL/GenBank/DDBJ databases">
        <authorList>
            <person name="de Groot N.N."/>
        </authorList>
    </citation>
    <scope>NUCLEOTIDE SEQUENCE [LARGE SCALE GENOMIC DNA]</scope>
    <source>
        <strain evidence="2 3">DSM 25186</strain>
    </source>
</reference>
<dbReference type="AlphaFoldDB" id="A0A1G9KUR1"/>
<sequence>MPYWLALSGVLAGIACQPSGKPQDRATTPDVASDTAAPVSVIFDTDFGPDYDDVGALALLHALADQGRVRILATVASNRHPLVAPSIDVLNTYFGRPDLPIGAPPAGSVNLGAVQYWPDTLVAHYPHAVASTGEVSDAVTLYRRVLSAQPDTSVIIVSVGFLTNLRDLLQSAPDSLSPLPGEALVKQKVKQWVAMAGRFPEGREFNVYTDSTAAREAIEHWPTPILFSGFEIGQRVKTGLRLVADGPAESPVRHAFAISMPLAEEDSAGRMSWDQTATLAAVMSPAPFYRVQRGYFVSQPDGSNGWRDDPNGPHAYLVEKTAPDSVARVIESLMMHQPDTNGR</sequence>
<keyword evidence="2" id="KW-0378">Hydrolase</keyword>
<gene>
    <name evidence="2" type="ORF">SAMN05421823_106261</name>
</gene>
<dbReference type="STRING" id="1075417.SAMN05421823_106261"/>
<name>A0A1G9KUR1_9BACT</name>